<protein>
    <submittedName>
        <fullName evidence="1">Uncharacterized protein</fullName>
    </submittedName>
</protein>
<dbReference type="PROSITE" id="PS51257">
    <property type="entry name" value="PROKAR_LIPOPROTEIN"/>
    <property type="match status" value="1"/>
</dbReference>
<comment type="caution">
    <text evidence="1">The sequence shown here is derived from an EMBL/GenBank/DDBJ whole genome shotgun (WGS) entry which is preliminary data.</text>
</comment>
<dbReference type="EMBL" id="JPMI01000014">
    <property type="protein sequence ID" value="KFA94398.1"/>
    <property type="molecule type" value="Genomic_DNA"/>
</dbReference>
<evidence type="ECO:0000313" key="1">
    <source>
        <dbReference type="EMBL" id="KFA94398.1"/>
    </source>
</evidence>
<dbReference type="RefSeq" id="WP_043389660.1">
    <property type="nucleotide sequence ID" value="NZ_JPMI01000014.1"/>
</dbReference>
<reference evidence="1 2" key="1">
    <citation type="submission" date="2014-07" db="EMBL/GenBank/DDBJ databases">
        <title>Draft Genome Sequence of Gephyronic Acid Producer, Cystobacter violaceus Strain Cb vi76.</title>
        <authorList>
            <person name="Stevens D.C."/>
            <person name="Young J."/>
            <person name="Carmichael R."/>
            <person name="Tan J."/>
            <person name="Taylor R.E."/>
        </authorList>
    </citation>
    <scope>NUCLEOTIDE SEQUENCE [LARGE SCALE GENOMIC DNA]</scope>
    <source>
        <strain evidence="1 2">Cb vi76</strain>
    </source>
</reference>
<evidence type="ECO:0000313" key="2">
    <source>
        <dbReference type="Proteomes" id="UP000028547"/>
    </source>
</evidence>
<sequence length="248" mass="25926">MPDTLRRTLSLWCSGVFLLVGCGGPLEERPPAAAEPVDTLEGALCAGLSVTSLSLQGASSYEGVMAASGNWAVSTSANAVRMEYYVDGSLRSHETRTGPSGTWYFSAGGIACGAHRLEVRAYAMVIDSQNNSTVCVDGARSFSQSVSEACIPLASVSCGTALPFAQCVGSASGGAGTLTPFWQQEIDGIPFVWQQGSSWTRKLVCHAPSPGMPTHQVRLRFKVRDSAGTESAVASSATYVCGTDGWIL</sequence>
<dbReference type="Proteomes" id="UP000028547">
    <property type="component" value="Unassembled WGS sequence"/>
</dbReference>
<gene>
    <name evidence="1" type="ORF">Q664_02965</name>
</gene>
<proteinExistence type="predicted"/>
<name>A0A084T113_9BACT</name>
<accession>A0A084T113</accession>
<dbReference type="AlphaFoldDB" id="A0A084T113"/>
<organism evidence="1 2">
    <name type="scientific">Archangium violaceum Cb vi76</name>
    <dbReference type="NCBI Taxonomy" id="1406225"/>
    <lineage>
        <taxon>Bacteria</taxon>
        <taxon>Pseudomonadati</taxon>
        <taxon>Myxococcota</taxon>
        <taxon>Myxococcia</taxon>
        <taxon>Myxococcales</taxon>
        <taxon>Cystobacterineae</taxon>
        <taxon>Archangiaceae</taxon>
        <taxon>Archangium</taxon>
    </lineage>
</organism>